<feature type="transmembrane region" description="Helical" evidence="1">
    <location>
        <begin position="871"/>
        <end position="895"/>
    </location>
</feature>
<dbReference type="Gene3D" id="3.30.70.1320">
    <property type="entry name" value="Multidrug efflux transporter AcrB pore domain like"/>
    <property type="match status" value="1"/>
</dbReference>
<reference evidence="3" key="1">
    <citation type="submission" date="2023-07" db="EMBL/GenBank/DDBJ databases">
        <title>Duganella aceri sp. nov., isolated from tree sap.</title>
        <authorList>
            <person name="Kim I.S."/>
        </authorList>
    </citation>
    <scope>NUCLEOTIDE SEQUENCE [LARGE SCALE GENOMIC DNA]</scope>
    <source>
        <strain evidence="3">SAP-35</strain>
    </source>
</reference>
<dbReference type="Gene3D" id="3.30.70.1440">
    <property type="entry name" value="Multidrug efflux transporter AcrB pore domain"/>
    <property type="match status" value="1"/>
</dbReference>
<dbReference type="SUPFAM" id="SSF82714">
    <property type="entry name" value="Multidrug efflux transporter AcrB TolC docking domain, DN and DC subdomains"/>
    <property type="match status" value="2"/>
</dbReference>
<dbReference type="Pfam" id="PF00873">
    <property type="entry name" value="ACR_tran"/>
    <property type="match status" value="1"/>
</dbReference>
<dbReference type="PRINTS" id="PR00702">
    <property type="entry name" value="ACRIFLAVINRP"/>
</dbReference>
<keyword evidence="1" id="KW-0472">Membrane</keyword>
<dbReference type="EMBL" id="JAADJT010000008">
    <property type="protein sequence ID" value="NGZ86322.1"/>
    <property type="molecule type" value="Genomic_DNA"/>
</dbReference>
<feature type="transmembrane region" description="Helical" evidence="1">
    <location>
        <begin position="385"/>
        <end position="409"/>
    </location>
</feature>
<keyword evidence="3" id="KW-1185">Reference proteome</keyword>
<comment type="caution">
    <text evidence="2">The sequence shown here is derived from an EMBL/GenBank/DDBJ whole genome shotgun (WGS) entry which is preliminary data.</text>
</comment>
<dbReference type="RefSeq" id="WP_166106064.1">
    <property type="nucleotide sequence ID" value="NZ_JAADJT010000008.1"/>
</dbReference>
<protein>
    <submittedName>
        <fullName evidence="2">Multidrug efflux protein</fullName>
    </submittedName>
</protein>
<feature type="transmembrane region" description="Helical" evidence="1">
    <location>
        <begin position="462"/>
        <end position="489"/>
    </location>
</feature>
<evidence type="ECO:0000313" key="3">
    <source>
        <dbReference type="Proteomes" id="UP000666369"/>
    </source>
</evidence>
<evidence type="ECO:0000256" key="1">
    <source>
        <dbReference type="SAM" id="Phobius"/>
    </source>
</evidence>
<dbReference type="InterPro" id="IPR001036">
    <property type="entry name" value="Acrflvin-R"/>
</dbReference>
<feature type="transmembrane region" description="Helical" evidence="1">
    <location>
        <begin position="12"/>
        <end position="30"/>
    </location>
</feature>
<keyword evidence="1" id="KW-0812">Transmembrane</keyword>
<dbReference type="Gene3D" id="3.30.70.1430">
    <property type="entry name" value="Multidrug efflux transporter AcrB pore domain"/>
    <property type="match status" value="2"/>
</dbReference>
<dbReference type="PANTHER" id="PTHR32063:SF14">
    <property type="entry name" value="BLL4319 PROTEIN"/>
    <property type="match status" value="1"/>
</dbReference>
<feature type="transmembrane region" description="Helical" evidence="1">
    <location>
        <begin position="359"/>
        <end position="379"/>
    </location>
</feature>
<feature type="transmembrane region" description="Helical" evidence="1">
    <location>
        <begin position="844"/>
        <end position="864"/>
    </location>
</feature>
<dbReference type="PANTHER" id="PTHR32063">
    <property type="match status" value="1"/>
</dbReference>
<name>A0ABX0FNW0_9BURK</name>
<dbReference type="Gene3D" id="1.20.1640.10">
    <property type="entry name" value="Multidrug efflux transporter AcrB transmembrane domain"/>
    <property type="match status" value="2"/>
</dbReference>
<dbReference type="Proteomes" id="UP000666369">
    <property type="component" value="Unassembled WGS sequence"/>
</dbReference>
<dbReference type="SUPFAM" id="SSF82693">
    <property type="entry name" value="Multidrug efflux transporter AcrB pore domain, PN1, PN2, PC1 and PC2 subdomains"/>
    <property type="match status" value="3"/>
</dbReference>
<dbReference type="Gene3D" id="3.30.2090.10">
    <property type="entry name" value="Multidrug efflux transporter AcrB TolC docking domain, DN and DC subdomains"/>
    <property type="match status" value="2"/>
</dbReference>
<dbReference type="SUPFAM" id="SSF82866">
    <property type="entry name" value="Multidrug efflux transporter AcrB transmembrane domain"/>
    <property type="match status" value="2"/>
</dbReference>
<evidence type="ECO:0000313" key="2">
    <source>
        <dbReference type="EMBL" id="NGZ86322.1"/>
    </source>
</evidence>
<feature type="transmembrane region" description="Helical" evidence="1">
    <location>
        <begin position="520"/>
        <end position="542"/>
    </location>
</feature>
<feature type="transmembrane region" description="Helical" evidence="1">
    <location>
        <begin position="333"/>
        <end position="352"/>
    </location>
</feature>
<sequence length="1026" mass="110090">MNFTDIFIRRPVLASVVSLLIVVLGLRSLFSLPINQYPKTQNAVVTISTTYYGADAATVAGFITQPLESSIAQAQGIDYLSSASTSGVSVITATLRLNYDSNRALTEITTQVNAVRNQLPQQAQQPVLTVQTGQTTDAMYMGFYSDTLPTNNVTDFLARVVKPKLDAVQGVQTAELLGARQFALRAWLDAGKMAAHGVTAAEVSAALAANNYLTGLGATKGQMVTVPLTAGTDLHTVEEFKALAVKQQGGAIVHLEDIASVTLGSENYDFNVAFSGVRSVFIGIKVAPEANILDVAKRVREAFPPIREQLPAGLTGEIVYDSTEFINTSIGEVVKTLVEALIIVTLVIYLFLGSLRAVIVPAVAMPLSLVGTFFVMLMLGYSINLLTLLAIVLAIGLVVDDAIIVVENVDRHMKAGMRPFDSAIVAARELGSPILAMTVVLIAVYVPIGFQGGLTGALFTEFAFTLAGAVAVSGVVALTLSPMMCGWFFDARQDQGRFVKAIDRVFDKVHNGYLRLLHELLNTWAVLIVFGVIVFVLLTLMFKMSQSELAPEEDQGIVLSQVVGAPTATSEQMQTYARQIFEVARTLPEYEQMFQITGVPTVNSGIGGVLFKSWELRNRSAHEIQQELQAKWNNIAGGRVAAFQFPALPGSSGLPVQFVITTTEPFENLNTVAQAVLDKANKEQKFYFADVDLKIDSPQARVEVDRDQLATLGLTQQDFGNAMGAALGGGYVNYFSIAGRSYKVIPQVLQVDRLNPDDVLNFYIKTPDGGMIPAGTVASIRYSVQPASITRFQQLNSATISGVTGASQGEIQQYLRDTLKEVAPSGYTADFSGESRQYMQESGGFLVTMLFAVVIVFLALAAQFESFRDPVVILFSVPMALFGAMTFIFLGFASVNIYTQVGLVTLMGLISKHGILIVEVANHLRAAGKSKREAIEEAAATRLRPILMTTAAMVFGVVPLVIASGAGAAGRHAMGLVIFTGLSIGTLFTLFVVPAMYMFLAGEHKAETRPTAATGASPAPEAQGVH</sequence>
<feature type="transmembrane region" description="Helical" evidence="1">
    <location>
        <begin position="976"/>
        <end position="1000"/>
    </location>
</feature>
<gene>
    <name evidence="2" type="ORF">GW587_18935</name>
</gene>
<dbReference type="InterPro" id="IPR027463">
    <property type="entry name" value="AcrB_DN_DC_subdom"/>
</dbReference>
<feature type="transmembrane region" description="Helical" evidence="1">
    <location>
        <begin position="901"/>
        <end position="924"/>
    </location>
</feature>
<organism evidence="2 3">
    <name type="scientific">Duganella aceris</name>
    <dbReference type="NCBI Taxonomy" id="2703883"/>
    <lineage>
        <taxon>Bacteria</taxon>
        <taxon>Pseudomonadati</taxon>
        <taxon>Pseudomonadota</taxon>
        <taxon>Betaproteobacteria</taxon>
        <taxon>Burkholderiales</taxon>
        <taxon>Oxalobacteraceae</taxon>
        <taxon>Telluria group</taxon>
        <taxon>Duganella</taxon>
    </lineage>
</organism>
<proteinExistence type="predicted"/>
<keyword evidence="1" id="KW-1133">Transmembrane helix</keyword>
<feature type="transmembrane region" description="Helical" evidence="1">
    <location>
        <begin position="945"/>
        <end position="970"/>
    </location>
</feature>
<accession>A0ABX0FNW0</accession>
<feature type="transmembrane region" description="Helical" evidence="1">
    <location>
        <begin position="430"/>
        <end position="450"/>
    </location>
</feature>